<dbReference type="Gene3D" id="2.40.50.100">
    <property type="match status" value="1"/>
</dbReference>
<accession>A0ABV7DPV5</accession>
<dbReference type="RefSeq" id="WP_197642425.1">
    <property type="nucleotide sequence ID" value="NZ_JAEACP010000004.1"/>
</dbReference>
<comment type="subcellular location">
    <subcellularLocation>
        <location evidence="1 9">Cell inner membrane</location>
        <topology evidence="1 9">Single-pass membrane protein</topology>
    </subcellularLocation>
</comment>
<evidence type="ECO:0000313" key="13">
    <source>
        <dbReference type="EMBL" id="MFC3084430.1"/>
    </source>
</evidence>
<dbReference type="PRINTS" id="PR01490">
    <property type="entry name" value="RTXTOXIND"/>
</dbReference>
<dbReference type="NCBIfam" id="TIGR01843">
    <property type="entry name" value="type_I_hlyD"/>
    <property type="match status" value="1"/>
</dbReference>
<evidence type="ECO:0000256" key="2">
    <source>
        <dbReference type="ARBA" id="ARBA00009477"/>
    </source>
</evidence>
<dbReference type="Pfam" id="PF26002">
    <property type="entry name" value="Beta-barrel_AprE"/>
    <property type="match status" value="1"/>
</dbReference>
<keyword evidence="7" id="KW-1133">Transmembrane helix</keyword>
<feature type="domain" description="AprE-like long alpha-helical hairpin" evidence="11">
    <location>
        <begin position="86"/>
        <end position="263"/>
    </location>
</feature>
<protein>
    <recommendedName>
        <fullName evidence="9">Membrane fusion protein (MFP) family protein</fullName>
    </recommendedName>
</protein>
<evidence type="ECO:0000256" key="3">
    <source>
        <dbReference type="ARBA" id="ARBA00022448"/>
    </source>
</evidence>
<keyword evidence="4 9" id="KW-1003">Cell membrane</keyword>
<dbReference type="Gene3D" id="2.40.30.170">
    <property type="match status" value="1"/>
</dbReference>
<dbReference type="Proteomes" id="UP001595445">
    <property type="component" value="Unassembled WGS sequence"/>
</dbReference>
<evidence type="ECO:0000256" key="1">
    <source>
        <dbReference type="ARBA" id="ARBA00004377"/>
    </source>
</evidence>
<evidence type="ECO:0000256" key="8">
    <source>
        <dbReference type="ARBA" id="ARBA00023136"/>
    </source>
</evidence>
<evidence type="ECO:0000256" key="5">
    <source>
        <dbReference type="ARBA" id="ARBA00022519"/>
    </source>
</evidence>
<dbReference type="InterPro" id="IPR010129">
    <property type="entry name" value="T1SS_HlyD"/>
</dbReference>
<dbReference type="PANTHER" id="PTHR30386">
    <property type="entry name" value="MEMBRANE FUSION SUBUNIT OF EMRAB-TOLC MULTIDRUG EFFLUX PUMP"/>
    <property type="match status" value="1"/>
</dbReference>
<organism evidence="13 14">
    <name type="scientific">Tabrizicola soli</name>
    <dbReference type="NCBI Taxonomy" id="2185115"/>
    <lineage>
        <taxon>Bacteria</taxon>
        <taxon>Pseudomonadati</taxon>
        <taxon>Pseudomonadota</taxon>
        <taxon>Alphaproteobacteria</taxon>
        <taxon>Rhodobacterales</taxon>
        <taxon>Paracoccaceae</taxon>
        <taxon>Tabrizicola</taxon>
    </lineage>
</organism>
<evidence type="ECO:0000256" key="9">
    <source>
        <dbReference type="RuleBase" id="RU365093"/>
    </source>
</evidence>
<comment type="similarity">
    <text evidence="2 9">Belongs to the membrane fusion protein (MFP) (TC 8.A.1) family.</text>
</comment>
<dbReference type="InterPro" id="IPR058982">
    <property type="entry name" value="Beta-barrel_AprE"/>
</dbReference>
<evidence type="ECO:0000256" key="10">
    <source>
        <dbReference type="SAM" id="Coils"/>
    </source>
</evidence>
<evidence type="ECO:0000256" key="6">
    <source>
        <dbReference type="ARBA" id="ARBA00022692"/>
    </source>
</evidence>
<keyword evidence="8" id="KW-0472">Membrane</keyword>
<feature type="domain" description="AprE-like beta-barrel" evidence="12">
    <location>
        <begin position="306"/>
        <end position="390"/>
    </location>
</feature>
<evidence type="ECO:0000256" key="7">
    <source>
        <dbReference type="ARBA" id="ARBA00022989"/>
    </source>
</evidence>
<keyword evidence="10" id="KW-0175">Coiled coil</keyword>
<keyword evidence="14" id="KW-1185">Reference proteome</keyword>
<dbReference type="InterPro" id="IPR058781">
    <property type="entry name" value="HH_AprE-like"/>
</dbReference>
<dbReference type="PANTHER" id="PTHR30386:SF17">
    <property type="entry name" value="ALKALINE PROTEASE SECRETION PROTEIN APRE"/>
    <property type="match status" value="1"/>
</dbReference>
<keyword evidence="3 9" id="KW-0813">Transport</keyword>
<sequence length="413" mass="44033">MTPLSFRPAALLGLVALAAVVPGFGFWAALTPLAGAIVAQGRVEVEDHRQVVQHPDGGVVAAILVAEGDAVRAGQVLIRLDGAALESELAIVELRLQDLAAQRARLLAERDGLTAPTFPPGPTAEAERRLFQARLATLRENRAQLDRRIDQARAEGEGIAAQRAAVALQAGLIDRERAIQRDLQARGLAASATVLALEREAARLEGQLGELAAALARAGGQAVEVEIQRSTLETLRREEAAAGLRAIGPEVMELTERRRVLRQRIDRLELRAPVSGVVLGLQLTTPGAVLRPAEPALHIVPQDRPLVIAARIPPIHIDEVHPGQPADLVPTALAGRDRPRLSGRVALVSADALSDPQTGAAYYLAEVVPDPGPAPPLRPGMPVEVYLQTGSRTPLAYLIAPFAAYFHRAFRES</sequence>
<keyword evidence="5 9" id="KW-0997">Cell inner membrane</keyword>
<evidence type="ECO:0000256" key="4">
    <source>
        <dbReference type="ARBA" id="ARBA00022475"/>
    </source>
</evidence>
<evidence type="ECO:0000259" key="11">
    <source>
        <dbReference type="Pfam" id="PF25994"/>
    </source>
</evidence>
<dbReference type="Pfam" id="PF25994">
    <property type="entry name" value="HH_AprE"/>
    <property type="match status" value="1"/>
</dbReference>
<keyword evidence="6" id="KW-0812">Transmembrane</keyword>
<feature type="coiled-coil region" evidence="10">
    <location>
        <begin position="82"/>
        <end position="155"/>
    </location>
</feature>
<dbReference type="InterPro" id="IPR050739">
    <property type="entry name" value="MFP"/>
</dbReference>
<evidence type="ECO:0000259" key="12">
    <source>
        <dbReference type="Pfam" id="PF26002"/>
    </source>
</evidence>
<proteinExistence type="inferred from homology"/>
<dbReference type="EMBL" id="JBHRSM010000001">
    <property type="protein sequence ID" value="MFC3084430.1"/>
    <property type="molecule type" value="Genomic_DNA"/>
</dbReference>
<gene>
    <name evidence="13" type="ORF">ACFOD6_00080</name>
</gene>
<evidence type="ECO:0000313" key="14">
    <source>
        <dbReference type="Proteomes" id="UP001595445"/>
    </source>
</evidence>
<comment type="caution">
    <text evidence="13">The sequence shown here is derived from an EMBL/GenBank/DDBJ whole genome shotgun (WGS) entry which is preliminary data.</text>
</comment>
<reference evidence="14" key="1">
    <citation type="journal article" date="2019" name="Int. J. Syst. Evol. Microbiol.">
        <title>The Global Catalogue of Microorganisms (GCM) 10K type strain sequencing project: providing services to taxonomists for standard genome sequencing and annotation.</title>
        <authorList>
            <consortium name="The Broad Institute Genomics Platform"/>
            <consortium name="The Broad Institute Genome Sequencing Center for Infectious Disease"/>
            <person name="Wu L."/>
            <person name="Ma J."/>
        </authorList>
    </citation>
    <scope>NUCLEOTIDE SEQUENCE [LARGE SCALE GENOMIC DNA]</scope>
    <source>
        <strain evidence="14">KCTC 62102</strain>
    </source>
</reference>
<name>A0ABV7DPV5_9RHOB</name>